<name>A0A3B0PBY3_MYCSY</name>
<dbReference type="GO" id="GO:0004518">
    <property type="term" value="F:nuclease activity"/>
    <property type="evidence" value="ECO:0007669"/>
    <property type="project" value="UniProtKB-KW"/>
</dbReference>
<evidence type="ECO:0000256" key="13">
    <source>
        <dbReference type="ARBA" id="ARBA00023204"/>
    </source>
</evidence>
<dbReference type="GO" id="GO:0005737">
    <property type="term" value="C:cytoplasm"/>
    <property type="evidence" value="ECO:0007669"/>
    <property type="project" value="UniProtKB-SubCell"/>
</dbReference>
<comment type="similarity">
    <text evidence="14">Belongs to the ABC transporter superfamily. UvrA family.</text>
</comment>
<evidence type="ECO:0000256" key="5">
    <source>
        <dbReference type="ARBA" id="ARBA00022741"/>
    </source>
</evidence>
<dbReference type="InterPro" id="IPR017871">
    <property type="entry name" value="ABC_transporter-like_CS"/>
</dbReference>
<dbReference type="AlphaFoldDB" id="A0A3B0PBY3"/>
<dbReference type="SUPFAM" id="SSF52540">
    <property type="entry name" value="P-loop containing nucleoside triphosphate hydrolases"/>
    <property type="match status" value="1"/>
</dbReference>
<evidence type="ECO:0000256" key="3">
    <source>
        <dbReference type="ARBA" id="ARBA00022723"/>
    </source>
</evidence>
<gene>
    <name evidence="18" type="primary">cbiO_1</name>
    <name evidence="18" type="ORF">NCTC10124_00042</name>
</gene>
<dbReference type="GO" id="GO:0006281">
    <property type="term" value="P:DNA repair"/>
    <property type="evidence" value="ECO:0007669"/>
    <property type="project" value="UniProtKB-KW"/>
</dbReference>
<accession>A0A3B0PBY3</accession>
<dbReference type="Proteomes" id="UP000259328">
    <property type="component" value="Chromosome"/>
</dbReference>
<dbReference type="PANTHER" id="PTHR43152:SF3">
    <property type="entry name" value="UVRABC SYSTEM PROTEIN A"/>
    <property type="match status" value="1"/>
</dbReference>
<protein>
    <recommendedName>
        <fullName evidence="15">UvrABC system protein A</fullName>
    </recommendedName>
    <alternativeName>
        <fullName evidence="16">Excinuclease ABC subunit A</fullName>
    </alternativeName>
</protein>
<evidence type="ECO:0000256" key="1">
    <source>
        <dbReference type="ARBA" id="ARBA00004496"/>
    </source>
</evidence>
<dbReference type="GO" id="GO:0016887">
    <property type="term" value="F:ATP hydrolysis activity"/>
    <property type="evidence" value="ECO:0007669"/>
    <property type="project" value="InterPro"/>
</dbReference>
<reference evidence="19" key="1">
    <citation type="submission" date="2018-06" db="EMBL/GenBank/DDBJ databases">
        <authorList>
            <consortium name="Pathogen Informatics"/>
        </authorList>
    </citation>
    <scope>NUCLEOTIDE SEQUENCE [LARGE SCALE GENOMIC DNA]</scope>
    <source>
        <strain evidence="19">NCTC10124</strain>
    </source>
</reference>
<evidence type="ECO:0000256" key="8">
    <source>
        <dbReference type="ARBA" id="ARBA00022771"/>
    </source>
</evidence>
<evidence type="ECO:0000313" key="19">
    <source>
        <dbReference type="Proteomes" id="UP000259328"/>
    </source>
</evidence>
<keyword evidence="12" id="KW-0238">DNA-binding</keyword>
<keyword evidence="2" id="KW-0963">Cytoplasm</keyword>
<evidence type="ECO:0000256" key="10">
    <source>
        <dbReference type="ARBA" id="ARBA00022840"/>
    </source>
</evidence>
<proteinExistence type="inferred from homology"/>
<keyword evidence="8" id="KW-0863">Zinc-finger</keyword>
<dbReference type="FunFam" id="1.20.1580.10:FF:000002">
    <property type="entry name" value="UvrABC system protein A"/>
    <property type="match status" value="1"/>
</dbReference>
<keyword evidence="5" id="KW-0547">Nucleotide-binding</keyword>
<dbReference type="GO" id="GO:0005524">
    <property type="term" value="F:ATP binding"/>
    <property type="evidence" value="ECO:0007669"/>
    <property type="project" value="UniProtKB-KW"/>
</dbReference>
<evidence type="ECO:0000256" key="4">
    <source>
        <dbReference type="ARBA" id="ARBA00022737"/>
    </source>
</evidence>
<keyword evidence="3" id="KW-0479">Metal-binding</keyword>
<comment type="subcellular location">
    <subcellularLocation>
        <location evidence="1">Cytoplasm</location>
    </subcellularLocation>
</comment>
<dbReference type="PANTHER" id="PTHR43152">
    <property type="entry name" value="UVRABC SYSTEM PROTEIN A"/>
    <property type="match status" value="1"/>
</dbReference>
<sequence length="285" mass="32021">MQSENLMEGTRHKKAKFKGFKNLKLVDKIVSVNQNPIGRTPRSNPATYTSVFDDIRDIFANIEESKVRGYQKGRFSFNVPGGRCEKCSGDGFIKIEMHFLPDVYVSCDDCDGKRYNKETLEIKYHFKNISDVLDMSVDEALKFFENKIKITEKLKIMQEVGLGYIKLGQMSTTLSGGEAQRIKLATYLQKKPTGRTVYVLDEPTTGLHIHDVKKLLKILNRIVDNGDTVLVIEHNLDVIKSCDYIIDLGPDGGVNGGKIVASGTPEQVAKIPHSYTGQFLKKILN</sequence>
<evidence type="ECO:0000313" key="18">
    <source>
        <dbReference type="EMBL" id="SYV92325.1"/>
    </source>
</evidence>
<keyword evidence="6" id="KW-0227">DNA damage</keyword>
<evidence type="ECO:0000256" key="6">
    <source>
        <dbReference type="ARBA" id="ARBA00022763"/>
    </source>
</evidence>
<dbReference type="GO" id="GO:0008270">
    <property type="term" value="F:zinc ion binding"/>
    <property type="evidence" value="ECO:0007669"/>
    <property type="project" value="UniProtKB-KW"/>
</dbReference>
<dbReference type="EMBL" id="LS991953">
    <property type="protein sequence ID" value="SYV92325.1"/>
    <property type="molecule type" value="Genomic_DNA"/>
</dbReference>
<keyword evidence="4" id="KW-0677">Repeat</keyword>
<evidence type="ECO:0000256" key="2">
    <source>
        <dbReference type="ARBA" id="ARBA00022490"/>
    </source>
</evidence>
<evidence type="ECO:0000256" key="11">
    <source>
        <dbReference type="ARBA" id="ARBA00022881"/>
    </source>
</evidence>
<keyword evidence="10 18" id="KW-0067">ATP-binding</keyword>
<dbReference type="Gene3D" id="3.40.50.300">
    <property type="entry name" value="P-loop containing nucleotide triphosphate hydrolases"/>
    <property type="match status" value="1"/>
</dbReference>
<evidence type="ECO:0000256" key="12">
    <source>
        <dbReference type="ARBA" id="ARBA00023125"/>
    </source>
</evidence>
<evidence type="ECO:0000256" key="16">
    <source>
        <dbReference type="ARBA" id="ARBA00042156"/>
    </source>
</evidence>
<evidence type="ECO:0000256" key="7">
    <source>
        <dbReference type="ARBA" id="ARBA00022769"/>
    </source>
</evidence>
<dbReference type="Gene3D" id="1.20.1580.10">
    <property type="entry name" value="ABC transporter ATPase like domain"/>
    <property type="match status" value="1"/>
</dbReference>
<evidence type="ECO:0000256" key="14">
    <source>
        <dbReference type="ARBA" id="ARBA00038000"/>
    </source>
</evidence>
<dbReference type="InterPro" id="IPR003439">
    <property type="entry name" value="ABC_transporter-like_ATP-bd"/>
</dbReference>
<evidence type="ECO:0000256" key="9">
    <source>
        <dbReference type="ARBA" id="ARBA00022833"/>
    </source>
</evidence>
<keyword evidence="13" id="KW-0234">DNA repair</keyword>
<keyword evidence="7" id="KW-0228">DNA excision</keyword>
<evidence type="ECO:0000256" key="15">
    <source>
        <dbReference type="ARBA" id="ARBA00039316"/>
    </source>
</evidence>
<dbReference type="GO" id="GO:0003677">
    <property type="term" value="F:DNA binding"/>
    <property type="evidence" value="ECO:0007669"/>
    <property type="project" value="UniProtKB-KW"/>
</dbReference>
<keyword evidence="11" id="KW-0267">Excision nuclease</keyword>
<organism evidence="18 19">
    <name type="scientific">Mycoplasmopsis synoviae</name>
    <name type="common">Mycoplasma synoviae</name>
    <dbReference type="NCBI Taxonomy" id="2109"/>
    <lineage>
        <taxon>Bacteria</taxon>
        <taxon>Bacillati</taxon>
        <taxon>Mycoplasmatota</taxon>
        <taxon>Mycoplasmoidales</taxon>
        <taxon>Metamycoplasmataceae</taxon>
        <taxon>Mycoplasmopsis</taxon>
    </lineage>
</organism>
<feature type="domain" description="ABC transporter" evidence="17">
    <location>
        <begin position="1"/>
        <end position="281"/>
    </location>
</feature>
<dbReference type="Pfam" id="PF00005">
    <property type="entry name" value="ABC_tran"/>
    <property type="match status" value="1"/>
</dbReference>
<dbReference type="InterPro" id="IPR027417">
    <property type="entry name" value="P-loop_NTPase"/>
</dbReference>
<dbReference type="PROSITE" id="PS50893">
    <property type="entry name" value="ABC_TRANSPORTER_2"/>
    <property type="match status" value="1"/>
</dbReference>
<dbReference type="PROSITE" id="PS00211">
    <property type="entry name" value="ABC_TRANSPORTER_1"/>
    <property type="match status" value="1"/>
</dbReference>
<evidence type="ECO:0000259" key="17">
    <source>
        <dbReference type="PROSITE" id="PS50893"/>
    </source>
</evidence>
<keyword evidence="9" id="KW-0862">Zinc</keyword>